<feature type="active site" description="Glycyl thioester intermediate" evidence="9">
    <location>
        <position position="891"/>
    </location>
</feature>
<dbReference type="InterPro" id="IPR045886">
    <property type="entry name" value="ThiF/MoeB/HesA"/>
</dbReference>
<keyword evidence="14" id="KW-1185">Reference proteome</keyword>
<evidence type="ECO:0000313" key="13">
    <source>
        <dbReference type="EMBL" id="CAG5085830.1"/>
    </source>
</evidence>
<dbReference type="Pfam" id="PF10585">
    <property type="entry name" value="UBA_E1_SCCH"/>
    <property type="match status" value="1"/>
</dbReference>
<accession>A0ABN7RUB8</accession>
<evidence type="ECO:0000256" key="6">
    <source>
        <dbReference type="ARBA" id="ARBA00022741"/>
    </source>
</evidence>
<dbReference type="PANTHER" id="PTHR10953">
    <property type="entry name" value="UBIQUITIN-ACTIVATING ENZYME E1"/>
    <property type="match status" value="1"/>
</dbReference>
<dbReference type="PROSITE" id="PS00865">
    <property type="entry name" value="UBIQUITIN_ACTIVAT_2"/>
    <property type="match status" value="1"/>
</dbReference>
<dbReference type="Gene3D" id="3.10.290.60">
    <property type="entry name" value="Ubiquitin-activating enzyme E1, UFD domain"/>
    <property type="match status" value="1"/>
</dbReference>
<evidence type="ECO:0000256" key="11">
    <source>
        <dbReference type="SAM" id="Coils"/>
    </source>
</evidence>
<dbReference type="InterPro" id="IPR035985">
    <property type="entry name" value="Ubiquitin-activating_enz"/>
</dbReference>
<dbReference type="EC" id="6.2.1.45" evidence="4"/>
<keyword evidence="7 10" id="KW-0833">Ubl conjugation pathway</keyword>
<dbReference type="CDD" id="cd01490">
    <property type="entry name" value="Ube1_repeat2"/>
    <property type="match status" value="1"/>
</dbReference>
<evidence type="ECO:0000256" key="3">
    <source>
        <dbReference type="ARBA" id="ARBA00005673"/>
    </source>
</evidence>
<dbReference type="PRINTS" id="PR01849">
    <property type="entry name" value="UBIQUITINACT"/>
</dbReference>
<dbReference type="InterPro" id="IPR042302">
    <property type="entry name" value="E1_FCCH_sf"/>
</dbReference>
<keyword evidence="8 10" id="KW-0067">ATP-binding</keyword>
<dbReference type="Gene3D" id="3.50.50.80">
    <property type="entry name" value="Ubiquitin-activating enzyme E1, inactive adenylation domain, subdomain 1"/>
    <property type="match status" value="1"/>
</dbReference>
<dbReference type="InterPro" id="IPR032420">
    <property type="entry name" value="E1_4HB"/>
</dbReference>
<dbReference type="InterPro" id="IPR042449">
    <property type="entry name" value="Ub-E1_IAD_1"/>
</dbReference>
<evidence type="ECO:0000256" key="1">
    <source>
        <dbReference type="ARBA" id="ARBA00000488"/>
    </source>
</evidence>
<dbReference type="InterPro" id="IPR000011">
    <property type="entry name" value="UBQ/SUMO-activ_enz_E1-like"/>
</dbReference>
<dbReference type="SMART" id="SM00985">
    <property type="entry name" value="UBA_e1_C"/>
    <property type="match status" value="1"/>
</dbReference>
<evidence type="ECO:0000256" key="4">
    <source>
        <dbReference type="ARBA" id="ARBA00012990"/>
    </source>
</evidence>
<dbReference type="NCBIfam" id="TIGR01408">
    <property type="entry name" value="Ube1"/>
    <property type="match status" value="1"/>
</dbReference>
<organism evidence="13 14">
    <name type="scientific">Oikopleura dioica</name>
    <name type="common">Tunicate</name>
    <dbReference type="NCBI Taxonomy" id="34765"/>
    <lineage>
        <taxon>Eukaryota</taxon>
        <taxon>Metazoa</taxon>
        <taxon>Chordata</taxon>
        <taxon>Tunicata</taxon>
        <taxon>Appendicularia</taxon>
        <taxon>Copelata</taxon>
        <taxon>Oikopleuridae</taxon>
        <taxon>Oikopleura</taxon>
    </lineage>
</organism>
<evidence type="ECO:0000256" key="2">
    <source>
        <dbReference type="ARBA" id="ARBA00004906"/>
    </source>
</evidence>
<keyword evidence="11" id="KW-0175">Coiled coil</keyword>
<dbReference type="InterPro" id="IPR033127">
    <property type="entry name" value="UBQ-activ_enz_E1_Cys_AS"/>
</dbReference>
<dbReference type="InterPro" id="IPR018075">
    <property type="entry name" value="UBQ-activ_enz_E1"/>
</dbReference>
<dbReference type="InterPro" id="IPR042063">
    <property type="entry name" value="Ubi_acti_E1_SCCH"/>
</dbReference>
<dbReference type="Gene3D" id="3.40.50.720">
    <property type="entry name" value="NAD(P)-binding Rossmann-like Domain"/>
    <property type="match status" value="1"/>
</dbReference>
<protein>
    <recommendedName>
        <fullName evidence="4">E1 ubiquitin-activating enzyme</fullName>
        <ecNumber evidence="4">6.2.1.45</ecNumber>
    </recommendedName>
</protein>
<comment type="similarity">
    <text evidence="3 10">Belongs to the ubiquitin-activating E1 family.</text>
</comment>
<evidence type="ECO:0000256" key="9">
    <source>
        <dbReference type="PROSITE-ProRule" id="PRU10132"/>
    </source>
</evidence>
<name>A0ABN7RUB8_OIKDI</name>
<evidence type="ECO:0000256" key="7">
    <source>
        <dbReference type="ARBA" id="ARBA00022786"/>
    </source>
</evidence>
<dbReference type="InterPro" id="IPR018965">
    <property type="entry name" value="Ub-activating_enz_E1_C"/>
</dbReference>
<dbReference type="Gene3D" id="1.10.10.2660">
    <property type="entry name" value="Ubiquitin-activating enzyme E1, SCCH domain"/>
    <property type="match status" value="1"/>
</dbReference>
<gene>
    <name evidence="13" type="ORF">OKIOD_LOCUS2582</name>
</gene>
<evidence type="ECO:0000259" key="12">
    <source>
        <dbReference type="SMART" id="SM00985"/>
    </source>
</evidence>
<keyword evidence="6 10" id="KW-0547">Nucleotide-binding</keyword>
<dbReference type="InterPro" id="IPR032418">
    <property type="entry name" value="E1_FCCH"/>
</dbReference>
<proteinExistence type="inferred from homology"/>
<dbReference type="InterPro" id="IPR000594">
    <property type="entry name" value="ThiF_NAD_FAD-bd"/>
</dbReference>
<reference evidence="13 14" key="1">
    <citation type="submission" date="2021-04" db="EMBL/GenBank/DDBJ databases">
        <authorList>
            <person name="Bliznina A."/>
        </authorList>
    </citation>
    <scope>NUCLEOTIDE SEQUENCE [LARGE SCALE GENOMIC DNA]</scope>
</reference>
<dbReference type="Pfam" id="PF09358">
    <property type="entry name" value="E1_UFD"/>
    <property type="match status" value="1"/>
</dbReference>
<dbReference type="Pfam" id="PF16190">
    <property type="entry name" value="E1_FCCH"/>
    <property type="match status" value="1"/>
</dbReference>
<comment type="catalytic activity">
    <reaction evidence="1">
        <text>ATP + ubiquitin + [E1 ubiquitin-activating enzyme]-L-cysteine = AMP + diphosphate + S-ubiquitinyl-[E1 ubiquitin-activating enzyme]-L-cysteine.</text>
        <dbReference type="EC" id="6.2.1.45"/>
    </reaction>
</comment>
<dbReference type="EMBL" id="OU015568">
    <property type="protein sequence ID" value="CAG5085830.1"/>
    <property type="molecule type" value="Genomic_DNA"/>
</dbReference>
<evidence type="ECO:0000313" key="14">
    <source>
        <dbReference type="Proteomes" id="UP001158576"/>
    </source>
</evidence>
<dbReference type="InterPro" id="IPR038252">
    <property type="entry name" value="UBA_E1_C_sf"/>
</dbReference>
<dbReference type="Gene3D" id="2.40.30.180">
    <property type="entry name" value="Ubiquitin-activating enzyme E1, FCCH domain"/>
    <property type="match status" value="1"/>
</dbReference>
<feature type="domain" description="Ubiquitin-activating enzyme E1 C-terminal" evidence="12">
    <location>
        <begin position="1188"/>
        <end position="1323"/>
    </location>
</feature>
<dbReference type="Gene3D" id="3.40.50.12550">
    <property type="entry name" value="Ubiquitin-activating enzyme E1, inactive adenylation domain, subdomain 2"/>
    <property type="match status" value="1"/>
</dbReference>
<keyword evidence="5 10" id="KW-0436">Ligase</keyword>
<dbReference type="Pfam" id="PF16191">
    <property type="entry name" value="E1_4HB"/>
    <property type="match status" value="1"/>
</dbReference>
<comment type="pathway">
    <text evidence="2">Protein modification; protein ubiquitination.</text>
</comment>
<dbReference type="PANTHER" id="PTHR10953:SF4">
    <property type="entry name" value="UBIQUITIN-ACTIVATING ENZYME E1 C-TERMINAL DOMAIN-CONTAINING PROTEIN"/>
    <property type="match status" value="1"/>
</dbReference>
<dbReference type="Proteomes" id="UP001158576">
    <property type="component" value="Chromosome PAR"/>
</dbReference>
<dbReference type="SUPFAM" id="SSF69572">
    <property type="entry name" value="Activating enzymes of the ubiquitin-like proteins"/>
    <property type="match status" value="2"/>
</dbReference>
<evidence type="ECO:0000256" key="10">
    <source>
        <dbReference type="RuleBase" id="RU000519"/>
    </source>
</evidence>
<dbReference type="InterPro" id="IPR019572">
    <property type="entry name" value="UBA_E1_SCCH"/>
</dbReference>
<evidence type="ECO:0000256" key="5">
    <source>
        <dbReference type="ARBA" id="ARBA00022598"/>
    </source>
</evidence>
<evidence type="ECO:0000256" key="8">
    <source>
        <dbReference type="ARBA" id="ARBA00022840"/>
    </source>
</evidence>
<feature type="coiled-coil region" evidence="11">
    <location>
        <begin position="17"/>
        <end position="48"/>
    </location>
</feature>
<dbReference type="Pfam" id="PF00899">
    <property type="entry name" value="ThiF"/>
    <property type="match status" value="1"/>
</dbReference>
<sequence>MGSDRDVSEKRDFSPKLEKLKLFLEKNTKKLERETQENLNRQREAEKELVRVRFLNWAIAKSGQENLLYSQKYALEEENQEPLDIDKVEKVLQNFLSVMNTVASRYPGEENALKKLLEEKRTRTKIEKTREWRCASIANGEVISHANYESLKKLNLQKAEILEKRNEAVKRFSDEDETKNEVLLEFLEIYKKTKDIEGDRVVPVPLKLEMSEIREGIKQIGNKNLEVLDAALLRMKPLLDPILAQFSAFEVLKKNNLVLDDLLDRYEKGTMFQKSEIMHSMLITDEQTVTSASQENSNGHDHEMATNGAEEIDESLYSRQLYVLGADAMKKMSKSSVLIAGLGPCGVEAAKNIILGGVKKVTLWDNQNASWFDMGAHYYMKEADVTSSQNRAACSFQQLKELNPYVSVEISDSPELTEAMITEHNVLLLTDTINVVGQDEEKLLALGDLCRACNTSVILAEAAGLAGRVFCDFGQNHTVVDKDGAEPKQVLISSVVRDGDSFTVSCHDEVRHELETGEFVSFTEIQGLEGLLNREFEIRVTGPFGFTIPADGITGEKSTTTGWLHQVKKPINLSFNTLRQEMTSPSDFVLTDFGKFERPATYHACFRALAKFQAEANDLPKPHDEADATKFINLVNGIHGSELDGAEKEAAKKFAFTARAKLQPVSSAIGAIAAQEAVKAVSGKFSPIKQWWYVCLQECLPSTPVTDAKVADNRYASQIAAFGQGFQDKMLKQKWFLVGSGAIGCELLKNFAMMGLGNLIVTDMDTIERSNLNRQFLFRSWDVGKHKAQAAAEVVMRMNPDMKVEAQNNRVGEDSQDIYNDEFMESLDGVANALDNVDARLYMDRRCVYYGKPLLESGTLGTMGNTQIVVPRVTESYGSSRDPPEKSIPICTLKNFPNAIEHCLQWARDNFEGLFTGQAGSAKQYLSDPADFVAKTEKLPGNEPITTAQGVVDFLIDQKPNDFNDCIEWARHRFEENYVTTILQLLHNFPPDQKTSTGAPFWSGPKRCPKALKFDPADATHRDYVVAAAYLRAENYSIAPTKMSNDELAKFAAGVKVAEFKPKQVKIATTDAEAKAEAEAGGGFDGDQLNNLFAKLPSDASKVAELNSQIVPADFEKDDDSNRHIDFIVACSNLRAANYGIEPADRSKSKRIAGRIIPAIATTTALVAGLISAELYKIVNGIDDIEKYRNTFMNLAIPAFSFSEPMAPPKNTYLGDQHWTLWDRFDIDGRKENGGEMTIGELLDHFKNDRKLEVQMLSSGVTLLYSFFLNPPKKKQDRLAMTVSEAVKTVGKKEIGAHERYLVLDVCCNDLTEAEEDQDVPYVRYRFR</sequence>